<protein>
    <submittedName>
        <fullName evidence="5">FCS-Like Zinc finger 17</fullName>
    </submittedName>
</protein>
<comment type="similarity">
    <text evidence="1">Belongs to the FLZ family.</text>
</comment>
<evidence type="ECO:0000259" key="4">
    <source>
        <dbReference type="PROSITE" id="PS51795"/>
    </source>
</evidence>
<proteinExistence type="inferred from homology"/>
<organism evidence="5 6">
    <name type="scientific">Canna indica</name>
    <name type="common">Indian-shot</name>
    <dbReference type="NCBI Taxonomy" id="4628"/>
    <lineage>
        <taxon>Eukaryota</taxon>
        <taxon>Viridiplantae</taxon>
        <taxon>Streptophyta</taxon>
        <taxon>Embryophyta</taxon>
        <taxon>Tracheophyta</taxon>
        <taxon>Spermatophyta</taxon>
        <taxon>Magnoliopsida</taxon>
        <taxon>Liliopsida</taxon>
        <taxon>Zingiberales</taxon>
        <taxon>Cannaceae</taxon>
        <taxon>Canna</taxon>
    </lineage>
</organism>
<gene>
    <name evidence="5" type="ORF">Cni_G20776</name>
</gene>
<dbReference type="Proteomes" id="UP001327560">
    <property type="component" value="Chromosome 6"/>
</dbReference>
<evidence type="ECO:0000256" key="1">
    <source>
        <dbReference type="ARBA" id="ARBA00009374"/>
    </source>
</evidence>
<dbReference type="InterPro" id="IPR044181">
    <property type="entry name" value="FLZ17/18"/>
</dbReference>
<dbReference type="AlphaFoldDB" id="A0AAQ3KN92"/>
<evidence type="ECO:0000313" key="5">
    <source>
        <dbReference type="EMBL" id="WOL12012.1"/>
    </source>
</evidence>
<keyword evidence="2" id="KW-0479">Metal-binding</keyword>
<dbReference type="InterPro" id="IPR007650">
    <property type="entry name" value="Zf-FLZ_dom"/>
</dbReference>
<sequence>MLSRNKGIFHLGEDVGEATRSVMSNRGSDQYAKRALKGVEGLLILIDQREKGPSNVVIKSAVSTCKLQMPQACNLCKGLPELSFLKSCFFCRKELNPSRDVYMYRGDQGFCSEECRSHLILRDEREEFEISIRDRLKAPHRRRLAGDKCCESDRDRRILAVV</sequence>
<evidence type="ECO:0000256" key="2">
    <source>
        <dbReference type="ARBA" id="ARBA00022723"/>
    </source>
</evidence>
<name>A0AAQ3KN92_9LILI</name>
<feature type="zinc finger region" description="FLZ-type" evidence="3">
    <location>
        <begin position="83"/>
        <end position="127"/>
    </location>
</feature>
<evidence type="ECO:0000256" key="3">
    <source>
        <dbReference type="PROSITE-ProRule" id="PRU01131"/>
    </source>
</evidence>
<dbReference type="PROSITE" id="PS51795">
    <property type="entry name" value="ZF_FLZ"/>
    <property type="match status" value="1"/>
</dbReference>
<keyword evidence="6" id="KW-1185">Reference proteome</keyword>
<dbReference type="EMBL" id="CP136895">
    <property type="protein sequence ID" value="WOL12012.1"/>
    <property type="molecule type" value="Genomic_DNA"/>
</dbReference>
<accession>A0AAQ3KN92</accession>
<dbReference type="PANTHER" id="PTHR47847:SF2">
    <property type="entry name" value="FCS-LIKE ZINC FINGER 17-RELATED"/>
    <property type="match status" value="1"/>
</dbReference>
<feature type="domain" description="FLZ-type" evidence="4">
    <location>
        <begin position="83"/>
        <end position="127"/>
    </location>
</feature>
<reference evidence="5 6" key="1">
    <citation type="submission" date="2023-10" db="EMBL/GenBank/DDBJ databases">
        <title>Chromosome-scale genome assembly provides insights into flower coloration mechanisms of Canna indica.</title>
        <authorList>
            <person name="Li C."/>
        </authorList>
    </citation>
    <scope>NUCLEOTIDE SEQUENCE [LARGE SCALE GENOMIC DNA]</scope>
    <source>
        <tissue evidence="5">Flower</tissue>
    </source>
</reference>
<dbReference type="Pfam" id="PF04570">
    <property type="entry name" value="zf-FLZ"/>
    <property type="match status" value="1"/>
</dbReference>
<dbReference type="GO" id="GO:0046872">
    <property type="term" value="F:metal ion binding"/>
    <property type="evidence" value="ECO:0007669"/>
    <property type="project" value="UniProtKB-KW"/>
</dbReference>
<dbReference type="PANTHER" id="PTHR47847">
    <property type="entry name" value="FCS-LIKE ZINC FINGER 17"/>
    <property type="match status" value="1"/>
</dbReference>
<evidence type="ECO:0000313" key="6">
    <source>
        <dbReference type="Proteomes" id="UP001327560"/>
    </source>
</evidence>